<reference evidence="1" key="1">
    <citation type="journal article" date="2014" name="Int. J. Syst. Evol. Microbiol.">
        <title>Complete genome sequence of Corynebacterium casei LMG S-19264T (=DSM 44701T), isolated from a smear-ripened cheese.</title>
        <authorList>
            <consortium name="US DOE Joint Genome Institute (JGI-PGF)"/>
            <person name="Walter F."/>
            <person name="Albersmeier A."/>
            <person name="Kalinowski J."/>
            <person name="Ruckert C."/>
        </authorList>
    </citation>
    <scope>NUCLEOTIDE SEQUENCE</scope>
    <source>
        <strain evidence="1">CGMCC 1.12827</strain>
    </source>
</reference>
<reference evidence="1" key="2">
    <citation type="submission" date="2020-09" db="EMBL/GenBank/DDBJ databases">
        <authorList>
            <person name="Sun Q."/>
            <person name="Zhou Y."/>
        </authorList>
    </citation>
    <scope>NUCLEOTIDE SEQUENCE</scope>
    <source>
        <strain evidence="1">CGMCC 1.12827</strain>
    </source>
</reference>
<comment type="caution">
    <text evidence="1">The sequence shown here is derived from an EMBL/GenBank/DDBJ whole genome shotgun (WGS) entry which is preliminary data.</text>
</comment>
<dbReference type="InterPro" id="IPR042099">
    <property type="entry name" value="ANL_N_sf"/>
</dbReference>
<evidence type="ECO:0000313" key="1">
    <source>
        <dbReference type="EMBL" id="GGB16548.1"/>
    </source>
</evidence>
<evidence type="ECO:0008006" key="3">
    <source>
        <dbReference type="Google" id="ProtNLM"/>
    </source>
</evidence>
<organism evidence="1 2">
    <name type="scientific">Gordonia jinhuaensis</name>
    <dbReference type="NCBI Taxonomy" id="1517702"/>
    <lineage>
        <taxon>Bacteria</taxon>
        <taxon>Bacillati</taxon>
        <taxon>Actinomycetota</taxon>
        <taxon>Actinomycetes</taxon>
        <taxon>Mycobacteriales</taxon>
        <taxon>Gordoniaceae</taxon>
        <taxon>Gordonia</taxon>
    </lineage>
</organism>
<name>A0A916SSZ2_9ACTN</name>
<dbReference type="EMBL" id="BMGC01000001">
    <property type="protein sequence ID" value="GGB16548.1"/>
    <property type="molecule type" value="Genomic_DNA"/>
</dbReference>
<dbReference type="InterPro" id="IPR017523">
    <property type="entry name" value="Rv3268"/>
</dbReference>
<protein>
    <recommendedName>
        <fullName evidence="3">TIGR03089 family protein</fullName>
    </recommendedName>
</protein>
<dbReference type="Proteomes" id="UP000621454">
    <property type="component" value="Unassembled WGS sequence"/>
</dbReference>
<dbReference type="SUPFAM" id="SSF56801">
    <property type="entry name" value="Acetyl-CoA synthetase-like"/>
    <property type="match status" value="1"/>
</dbReference>
<accession>A0A916SSZ2</accession>
<dbReference type="NCBIfam" id="TIGR03089">
    <property type="entry name" value="TIGR03089 family protein"/>
    <property type="match status" value="1"/>
</dbReference>
<evidence type="ECO:0000313" key="2">
    <source>
        <dbReference type="Proteomes" id="UP000621454"/>
    </source>
</evidence>
<dbReference type="Gene3D" id="3.40.50.12780">
    <property type="entry name" value="N-terminal domain of ligase-like"/>
    <property type="match status" value="1"/>
</dbReference>
<dbReference type="RefSeq" id="WP_188584597.1">
    <property type="nucleotide sequence ID" value="NZ_BMGC01000001.1"/>
</dbReference>
<gene>
    <name evidence="1" type="ORF">GCM10011489_00810</name>
</gene>
<sequence>MSPTLTDAILGPALRHDPAQPLLTFYDDATGERTELSAVTLANWAAKTANMIRDEFGLSPSDAVAVDLPTHWQSAAILLGTWWVGGDVKPGPSDSSAALAFCSADRIDAQQADEILVADLTPFAQGISDLPAGIGDYATTVRAHGDRFSGPQAGDEPLPGHTTAQILDLAARETKAQNISSGDRVLSDRDWEQGENLVSTFVAIPLAGASLVQVAHANPATLNDRASSEKATKILH</sequence>
<proteinExistence type="predicted"/>
<keyword evidence="2" id="KW-1185">Reference proteome</keyword>
<dbReference type="AlphaFoldDB" id="A0A916SSZ2"/>